<dbReference type="PANTHER" id="PTHR36925">
    <property type="entry name" value="COBALT-PRECORRIN-6A REDUCTASE"/>
    <property type="match status" value="1"/>
</dbReference>
<proteinExistence type="predicted"/>
<dbReference type="PANTHER" id="PTHR36925:SF1">
    <property type="entry name" value="COBALT-PRECORRIN-6A REDUCTASE"/>
    <property type="match status" value="1"/>
</dbReference>
<protein>
    <submittedName>
        <fullName evidence="4">Cobalt-precorrin-6A reductase</fullName>
        <ecNumber evidence="4">1.3.1.106</ecNumber>
    </submittedName>
</protein>
<name>A0ABU3E8V2_9RHOB</name>
<keyword evidence="5" id="KW-1185">Reference proteome</keyword>
<dbReference type="PROSITE" id="PS51014">
    <property type="entry name" value="COBK_CBIJ"/>
    <property type="match status" value="1"/>
</dbReference>
<comment type="pathway">
    <text evidence="1">Cofactor biosynthesis; adenosylcobalamin biosynthesis.</text>
</comment>
<dbReference type="GO" id="GO:0016491">
    <property type="term" value="F:oxidoreductase activity"/>
    <property type="evidence" value="ECO:0007669"/>
    <property type="project" value="UniProtKB-KW"/>
</dbReference>
<accession>A0ABU3E8V2</accession>
<dbReference type="NCBIfam" id="NF005968">
    <property type="entry name" value="PRK08057.1-2"/>
    <property type="match status" value="1"/>
</dbReference>
<dbReference type="NCBIfam" id="TIGR00715">
    <property type="entry name" value="precor6x_red"/>
    <property type="match status" value="1"/>
</dbReference>
<gene>
    <name evidence="4" type="ORF">RM190_02170</name>
</gene>
<evidence type="ECO:0000313" key="5">
    <source>
        <dbReference type="Proteomes" id="UP001251085"/>
    </source>
</evidence>
<evidence type="ECO:0000256" key="1">
    <source>
        <dbReference type="ARBA" id="ARBA00004953"/>
    </source>
</evidence>
<dbReference type="EMBL" id="JAVRQI010000001">
    <property type="protein sequence ID" value="MDT1060643.1"/>
    <property type="molecule type" value="Genomic_DNA"/>
</dbReference>
<dbReference type="EC" id="1.3.1.106" evidence="4"/>
<sequence>MRILLLGGTTEASGMARLLAGAGIDAIYSYAGRTSAPVGQPLPMRIGGFGGVEGMATFLRETAVTHVIDATHPFAAQISRNAVAASALTGSGLIALERPAWVEQPGDHWIDVADFPAAAAALPGDGEGVFLAIGRQNLAPFLAIRQRWLLRFAEVAAHPLPGATLIASRGPFTVAGDVQLMRRHDIRHVVTKNAGGSAAQAKLVAARELGLGVVMIRRPDLPPRRLAATPVEVMDWLHGSADRGV</sequence>
<comment type="caution">
    <text evidence="4">The sequence shown here is derived from an EMBL/GenBank/DDBJ whole genome shotgun (WGS) entry which is preliminary data.</text>
</comment>
<keyword evidence="2" id="KW-0169">Cobalamin biosynthesis</keyword>
<evidence type="ECO:0000256" key="3">
    <source>
        <dbReference type="ARBA" id="ARBA00023002"/>
    </source>
</evidence>
<dbReference type="InterPro" id="IPR003723">
    <property type="entry name" value="Precorrin-6x_reduct"/>
</dbReference>
<dbReference type="RefSeq" id="WP_311757732.1">
    <property type="nucleotide sequence ID" value="NZ_JAVRQI010000001.1"/>
</dbReference>
<evidence type="ECO:0000256" key="2">
    <source>
        <dbReference type="ARBA" id="ARBA00022573"/>
    </source>
</evidence>
<evidence type="ECO:0000313" key="4">
    <source>
        <dbReference type="EMBL" id="MDT1060643.1"/>
    </source>
</evidence>
<keyword evidence="3 4" id="KW-0560">Oxidoreductase</keyword>
<organism evidence="4 5">
    <name type="scientific">Paracoccus broussonetiae</name>
    <dbReference type="NCBI Taxonomy" id="3075834"/>
    <lineage>
        <taxon>Bacteria</taxon>
        <taxon>Pseudomonadati</taxon>
        <taxon>Pseudomonadota</taxon>
        <taxon>Alphaproteobacteria</taxon>
        <taxon>Rhodobacterales</taxon>
        <taxon>Paracoccaceae</taxon>
        <taxon>Paracoccus</taxon>
    </lineage>
</organism>
<dbReference type="Pfam" id="PF02571">
    <property type="entry name" value="CbiJ"/>
    <property type="match status" value="1"/>
</dbReference>
<reference evidence="5" key="1">
    <citation type="submission" date="2023-07" db="EMBL/GenBank/DDBJ databases">
        <title>Characterization of two Paracoccaceae strains isolated from Phycosphere and proposal of Xinfangfangia lacusdiani sp. nov.</title>
        <authorList>
            <person name="Deng Y."/>
            <person name="Zhang Y.Q."/>
        </authorList>
    </citation>
    <scope>NUCLEOTIDE SEQUENCE [LARGE SCALE GENOMIC DNA]</scope>
    <source>
        <strain evidence="5">CPCC 101403</strain>
    </source>
</reference>
<dbReference type="Proteomes" id="UP001251085">
    <property type="component" value="Unassembled WGS sequence"/>
</dbReference>